<keyword evidence="2" id="KW-1185">Reference proteome</keyword>
<reference evidence="1 2" key="1">
    <citation type="submission" date="2018-11" db="EMBL/GenBank/DDBJ databases">
        <authorList>
            <consortium name="Pathogen Informatics"/>
        </authorList>
    </citation>
    <scope>NUCLEOTIDE SEQUENCE [LARGE SCALE GENOMIC DNA]</scope>
</reference>
<organism evidence="2 3">
    <name type="scientific">Heligmosomoides polygyrus</name>
    <name type="common">Parasitic roundworm</name>
    <dbReference type="NCBI Taxonomy" id="6339"/>
    <lineage>
        <taxon>Eukaryota</taxon>
        <taxon>Metazoa</taxon>
        <taxon>Ecdysozoa</taxon>
        <taxon>Nematoda</taxon>
        <taxon>Chromadorea</taxon>
        <taxon>Rhabditida</taxon>
        <taxon>Rhabditina</taxon>
        <taxon>Rhabditomorpha</taxon>
        <taxon>Strongyloidea</taxon>
        <taxon>Heligmosomidae</taxon>
        <taxon>Heligmosomoides</taxon>
    </lineage>
</organism>
<dbReference type="EMBL" id="UZAH01036572">
    <property type="protein sequence ID" value="VDP46149.1"/>
    <property type="molecule type" value="Genomic_DNA"/>
</dbReference>
<evidence type="ECO:0000313" key="3">
    <source>
        <dbReference type="WBParaSite" id="HPBE_0002460201-mRNA-1"/>
    </source>
</evidence>
<protein>
    <submittedName>
        <fullName evidence="3">DUF4817 domain-containing protein</fullName>
    </submittedName>
</protein>
<accession>A0A183GPI2</accession>
<reference evidence="3" key="2">
    <citation type="submission" date="2019-09" db="UniProtKB">
        <authorList>
            <consortium name="WormBaseParasite"/>
        </authorList>
    </citation>
    <scope>IDENTIFICATION</scope>
</reference>
<dbReference type="WBParaSite" id="HPBE_0002460201-mRNA-1">
    <property type="protein sequence ID" value="HPBE_0002460201-mRNA-1"/>
    <property type="gene ID" value="HPBE_0002460201"/>
</dbReference>
<accession>A0A3P8HIA4</accession>
<evidence type="ECO:0000313" key="2">
    <source>
        <dbReference type="Proteomes" id="UP000050761"/>
    </source>
</evidence>
<dbReference type="Proteomes" id="UP000050761">
    <property type="component" value="Unassembled WGS sequence"/>
</dbReference>
<name>A0A183GPI2_HELPZ</name>
<sequence>MPWNKQSPDLYKAVRKYQIHRTIIADHSLASRNAIAEKLKTKFATVFKSGLGRCTRTRATLKLRAYTSPVFKKKRPVACANVDILDKESDPLLAEDMLSHVTYSNVTLGYVMHNLEREAMGAEINSWQLYHLRFGDDISQAERMLADFDRVCRNVGLQRILTKAMFMRNVQVPGCPFSFYGSTTSECFCYVYLGREVVACPFLHVVLTGNCSLCELS</sequence>
<proteinExistence type="predicted"/>
<dbReference type="OrthoDB" id="5810156at2759"/>
<gene>
    <name evidence="1" type="ORF">HPBE_LOCUS24601</name>
</gene>
<dbReference type="AlphaFoldDB" id="A0A183GPI2"/>
<evidence type="ECO:0000313" key="1">
    <source>
        <dbReference type="EMBL" id="VDP46149.1"/>
    </source>
</evidence>